<evidence type="ECO:0000256" key="7">
    <source>
        <dbReference type="ARBA" id="ARBA00022519"/>
    </source>
</evidence>
<dbReference type="NCBIfam" id="TIGR01007">
    <property type="entry name" value="eps_fam"/>
    <property type="match status" value="1"/>
</dbReference>
<evidence type="ECO:0000256" key="16">
    <source>
        <dbReference type="ARBA" id="ARBA00051245"/>
    </source>
</evidence>
<evidence type="ECO:0000256" key="14">
    <source>
        <dbReference type="ARBA" id="ARBA00023136"/>
    </source>
</evidence>
<dbReference type="eggNOG" id="COG3944">
    <property type="taxonomic scope" value="Bacteria"/>
</dbReference>
<evidence type="ECO:0000259" key="19">
    <source>
        <dbReference type="Pfam" id="PF13614"/>
    </source>
</evidence>
<dbReference type="Pfam" id="PF02706">
    <property type="entry name" value="Wzz"/>
    <property type="match status" value="1"/>
</dbReference>
<evidence type="ECO:0000256" key="10">
    <source>
        <dbReference type="ARBA" id="ARBA00022741"/>
    </source>
</evidence>
<comment type="similarity">
    <text evidence="4">Belongs to the etk/wzc family.</text>
</comment>
<organism evidence="20 21">
    <name type="scientific">Bifidobacterium minimum</name>
    <dbReference type="NCBI Taxonomy" id="1693"/>
    <lineage>
        <taxon>Bacteria</taxon>
        <taxon>Bacillati</taxon>
        <taxon>Actinomycetota</taxon>
        <taxon>Actinomycetes</taxon>
        <taxon>Bifidobacteriales</taxon>
        <taxon>Bifidobacteriaceae</taxon>
        <taxon>Bifidobacterium</taxon>
    </lineage>
</organism>
<evidence type="ECO:0000256" key="15">
    <source>
        <dbReference type="ARBA" id="ARBA00023137"/>
    </source>
</evidence>
<comment type="catalytic activity">
    <reaction evidence="16">
        <text>L-tyrosyl-[protein] + ATP = O-phospho-L-tyrosyl-[protein] + ADP + H(+)</text>
        <dbReference type="Rhea" id="RHEA:10596"/>
        <dbReference type="Rhea" id="RHEA-COMP:10136"/>
        <dbReference type="Rhea" id="RHEA-COMP:20101"/>
        <dbReference type="ChEBI" id="CHEBI:15378"/>
        <dbReference type="ChEBI" id="CHEBI:30616"/>
        <dbReference type="ChEBI" id="CHEBI:46858"/>
        <dbReference type="ChEBI" id="CHEBI:61978"/>
        <dbReference type="ChEBI" id="CHEBI:456216"/>
        <dbReference type="EC" id="2.7.10.2"/>
    </reaction>
</comment>
<dbReference type="Proteomes" id="UP000029014">
    <property type="component" value="Unassembled WGS sequence"/>
</dbReference>
<evidence type="ECO:0000259" key="18">
    <source>
        <dbReference type="Pfam" id="PF02706"/>
    </source>
</evidence>
<evidence type="ECO:0000256" key="2">
    <source>
        <dbReference type="ARBA" id="ARBA00006683"/>
    </source>
</evidence>
<dbReference type="SUPFAM" id="SSF52540">
    <property type="entry name" value="P-loop containing nucleoside triphosphate hydrolases"/>
    <property type="match status" value="1"/>
</dbReference>
<comment type="similarity">
    <text evidence="3">Belongs to the CpsD/CapB family.</text>
</comment>
<keyword evidence="21" id="KW-1185">Reference proteome</keyword>
<feature type="domain" description="Polysaccharide chain length determinant N-terminal" evidence="18">
    <location>
        <begin position="9"/>
        <end position="100"/>
    </location>
</feature>
<dbReference type="STRING" id="1693.BMIN_0911"/>
<dbReference type="InterPro" id="IPR003856">
    <property type="entry name" value="LPS_length_determ_N"/>
</dbReference>
<dbReference type="EC" id="2.7.10.2" evidence="5"/>
<evidence type="ECO:0000256" key="13">
    <source>
        <dbReference type="ARBA" id="ARBA00022989"/>
    </source>
</evidence>
<evidence type="ECO:0000256" key="11">
    <source>
        <dbReference type="ARBA" id="ARBA00022777"/>
    </source>
</evidence>
<dbReference type="AlphaFoldDB" id="A0A087BSB6"/>
<comment type="caution">
    <text evidence="20">The sequence shown here is derived from an EMBL/GenBank/DDBJ whole genome shotgun (WGS) entry which is preliminary data.</text>
</comment>
<dbReference type="EMBL" id="JGZD01000005">
    <property type="protein sequence ID" value="KFI73916.1"/>
    <property type="molecule type" value="Genomic_DNA"/>
</dbReference>
<feature type="transmembrane region" description="Helical" evidence="17">
    <location>
        <begin position="22"/>
        <end position="42"/>
    </location>
</feature>
<keyword evidence="7" id="KW-0997">Cell inner membrane</keyword>
<dbReference type="Pfam" id="PF13614">
    <property type="entry name" value="AAA_31"/>
    <property type="match status" value="1"/>
</dbReference>
<comment type="similarity">
    <text evidence="2">Belongs to the CpsC/CapA family.</text>
</comment>
<dbReference type="eggNOG" id="COG0489">
    <property type="taxonomic scope" value="Bacteria"/>
</dbReference>
<dbReference type="InterPro" id="IPR025669">
    <property type="entry name" value="AAA_dom"/>
</dbReference>
<dbReference type="Gene3D" id="3.40.50.300">
    <property type="entry name" value="P-loop containing nucleotide triphosphate hydrolases"/>
    <property type="match status" value="1"/>
</dbReference>
<sequence>MGRNESIVTLADMWIILKKRRVTALVTAFVVFGLVVIVTFLMPPKYTATAEIFASYASKSESSQTSADMNSGTSYLSTQIKTYPSLVKTEAILKPVISDLNLDMTVEQLADMVTATNPTNTFMVDISVEGGDPDQSAAIANSVANNLARQISSSLYSGDDDTSPIKLSVVQPAVVPQSPSTPKIPLYLVAGLVLAVVMAVAVALIKDMVNTKIDSVDDVKEIDNGAASLGSVPKSAFMTEQAVVVSAHPASAEAEDFRRIRSNISFLTPPQAGKGHLLIFTSAEPGEGKTTVATNVAAAIAEEGKTVLLIDGDLRHPSVARALDIEGNVGLSHILSAQATPMDVVQPYWRPNFHILPAGRRVANASILLNSAIMLELVEQAQKQYDYVIVDMTPMSVSNDAAVLGKISDGVVMVVGREVADKRDLRSVLESLTTTKVKILGYIFNLANPKKIHSKNYYYYAEESSTGAHHAGTAKKRNS</sequence>
<evidence type="ECO:0000256" key="12">
    <source>
        <dbReference type="ARBA" id="ARBA00022840"/>
    </source>
</evidence>
<dbReference type="GO" id="GO:0005886">
    <property type="term" value="C:plasma membrane"/>
    <property type="evidence" value="ECO:0007669"/>
    <property type="project" value="UniProtKB-SubCell"/>
</dbReference>
<dbReference type="InterPro" id="IPR050445">
    <property type="entry name" value="Bact_polysacc_biosynth/exp"/>
</dbReference>
<evidence type="ECO:0000256" key="4">
    <source>
        <dbReference type="ARBA" id="ARBA00008883"/>
    </source>
</evidence>
<evidence type="ECO:0000313" key="21">
    <source>
        <dbReference type="Proteomes" id="UP000029014"/>
    </source>
</evidence>
<keyword evidence="11" id="KW-0418">Kinase</keyword>
<keyword evidence="13 17" id="KW-1133">Transmembrane helix</keyword>
<comment type="subcellular location">
    <subcellularLocation>
        <location evidence="1">Cell inner membrane</location>
        <topology evidence="1">Multi-pass membrane protein</topology>
    </subcellularLocation>
</comment>
<dbReference type="GO" id="GO:0004715">
    <property type="term" value="F:non-membrane spanning protein tyrosine kinase activity"/>
    <property type="evidence" value="ECO:0007669"/>
    <property type="project" value="UniProtKB-EC"/>
</dbReference>
<dbReference type="CDD" id="cd05387">
    <property type="entry name" value="BY-kinase"/>
    <property type="match status" value="1"/>
</dbReference>
<dbReference type="InterPro" id="IPR005702">
    <property type="entry name" value="Wzc-like_C"/>
</dbReference>
<accession>A0A087BSB6</accession>
<dbReference type="PANTHER" id="PTHR32309">
    <property type="entry name" value="TYROSINE-PROTEIN KINASE"/>
    <property type="match status" value="1"/>
</dbReference>
<name>A0A087BSB6_9BIFI</name>
<keyword evidence="10" id="KW-0547">Nucleotide-binding</keyword>
<protein>
    <recommendedName>
        <fullName evidence="5">non-specific protein-tyrosine kinase</fullName>
        <ecNumber evidence="5">2.7.10.2</ecNumber>
    </recommendedName>
</protein>
<reference evidence="20 21" key="1">
    <citation type="submission" date="2014-03" db="EMBL/GenBank/DDBJ databases">
        <title>Genomics of Bifidobacteria.</title>
        <authorList>
            <person name="Ventura M."/>
            <person name="Milani C."/>
            <person name="Lugli G.A."/>
        </authorList>
    </citation>
    <scope>NUCLEOTIDE SEQUENCE [LARGE SCALE GENOMIC DNA]</scope>
    <source>
        <strain evidence="20 21">LMG 11592</strain>
    </source>
</reference>
<evidence type="ECO:0000256" key="3">
    <source>
        <dbReference type="ARBA" id="ARBA00007316"/>
    </source>
</evidence>
<keyword evidence="14 17" id="KW-0472">Membrane</keyword>
<evidence type="ECO:0000256" key="6">
    <source>
        <dbReference type="ARBA" id="ARBA00022475"/>
    </source>
</evidence>
<evidence type="ECO:0000256" key="5">
    <source>
        <dbReference type="ARBA" id="ARBA00011903"/>
    </source>
</evidence>
<dbReference type="GO" id="GO:0005524">
    <property type="term" value="F:ATP binding"/>
    <property type="evidence" value="ECO:0007669"/>
    <property type="project" value="UniProtKB-KW"/>
</dbReference>
<evidence type="ECO:0000256" key="1">
    <source>
        <dbReference type="ARBA" id="ARBA00004429"/>
    </source>
</evidence>
<feature type="transmembrane region" description="Helical" evidence="17">
    <location>
        <begin position="184"/>
        <end position="205"/>
    </location>
</feature>
<keyword evidence="6" id="KW-1003">Cell membrane</keyword>
<keyword evidence="9 17" id="KW-0812">Transmembrane</keyword>
<proteinExistence type="inferred from homology"/>
<evidence type="ECO:0000256" key="17">
    <source>
        <dbReference type="SAM" id="Phobius"/>
    </source>
</evidence>
<feature type="domain" description="AAA" evidence="19">
    <location>
        <begin position="286"/>
        <end position="418"/>
    </location>
</feature>
<evidence type="ECO:0000256" key="8">
    <source>
        <dbReference type="ARBA" id="ARBA00022679"/>
    </source>
</evidence>
<keyword evidence="15" id="KW-0829">Tyrosine-protein kinase</keyword>
<evidence type="ECO:0000256" key="9">
    <source>
        <dbReference type="ARBA" id="ARBA00022692"/>
    </source>
</evidence>
<gene>
    <name evidence="20" type="ORF">BMIN_0911</name>
</gene>
<keyword evidence="8 20" id="KW-0808">Transferase</keyword>
<dbReference type="PANTHER" id="PTHR32309:SF13">
    <property type="entry name" value="FERRIC ENTEROBACTIN TRANSPORT PROTEIN FEPE"/>
    <property type="match status" value="1"/>
</dbReference>
<evidence type="ECO:0000313" key="20">
    <source>
        <dbReference type="EMBL" id="KFI73916.1"/>
    </source>
</evidence>
<dbReference type="InterPro" id="IPR027417">
    <property type="entry name" value="P-loop_NTPase"/>
</dbReference>
<keyword evidence="12" id="KW-0067">ATP-binding</keyword>